<name>A0AAV0PN13_9ROSI</name>
<reference evidence="2" key="1">
    <citation type="submission" date="2022-08" db="EMBL/GenBank/DDBJ databases">
        <authorList>
            <person name="Gutierrez-Valencia J."/>
        </authorList>
    </citation>
    <scope>NUCLEOTIDE SEQUENCE</scope>
</reference>
<evidence type="ECO:0000313" key="3">
    <source>
        <dbReference type="Proteomes" id="UP001154282"/>
    </source>
</evidence>
<dbReference type="AlphaFoldDB" id="A0AAV0PN13"/>
<gene>
    <name evidence="2" type="ORF">LITE_LOCUS38952</name>
</gene>
<keyword evidence="3" id="KW-1185">Reference proteome</keyword>
<protein>
    <submittedName>
        <fullName evidence="2">Uncharacterized protein</fullName>
    </submittedName>
</protein>
<sequence>SIQLDAEEHGNLTIFTRNQKGDTEHHTSICILCNQAPFKPSKVINLKQSRDEPSQDWQTKEPYTGNISL</sequence>
<dbReference type="EMBL" id="CAMGYJ010000009">
    <property type="protein sequence ID" value="CAI0471578.1"/>
    <property type="molecule type" value="Genomic_DNA"/>
</dbReference>
<accession>A0AAV0PN13</accession>
<feature type="non-terminal residue" evidence="2">
    <location>
        <position position="1"/>
    </location>
</feature>
<dbReference type="Proteomes" id="UP001154282">
    <property type="component" value="Unassembled WGS sequence"/>
</dbReference>
<feature type="region of interest" description="Disordered" evidence="1">
    <location>
        <begin position="47"/>
        <end position="69"/>
    </location>
</feature>
<organism evidence="2 3">
    <name type="scientific">Linum tenue</name>
    <dbReference type="NCBI Taxonomy" id="586396"/>
    <lineage>
        <taxon>Eukaryota</taxon>
        <taxon>Viridiplantae</taxon>
        <taxon>Streptophyta</taxon>
        <taxon>Embryophyta</taxon>
        <taxon>Tracheophyta</taxon>
        <taxon>Spermatophyta</taxon>
        <taxon>Magnoliopsida</taxon>
        <taxon>eudicotyledons</taxon>
        <taxon>Gunneridae</taxon>
        <taxon>Pentapetalae</taxon>
        <taxon>rosids</taxon>
        <taxon>fabids</taxon>
        <taxon>Malpighiales</taxon>
        <taxon>Linaceae</taxon>
        <taxon>Linum</taxon>
    </lineage>
</organism>
<comment type="caution">
    <text evidence="2">The sequence shown here is derived from an EMBL/GenBank/DDBJ whole genome shotgun (WGS) entry which is preliminary data.</text>
</comment>
<evidence type="ECO:0000313" key="2">
    <source>
        <dbReference type="EMBL" id="CAI0471578.1"/>
    </source>
</evidence>
<evidence type="ECO:0000256" key="1">
    <source>
        <dbReference type="SAM" id="MobiDB-lite"/>
    </source>
</evidence>
<proteinExistence type="predicted"/>